<dbReference type="Proteomes" id="UP000248592">
    <property type="component" value="Chromosome"/>
</dbReference>
<dbReference type="EMBL" id="CP030085">
    <property type="protein sequence ID" value="AWW50216.1"/>
    <property type="molecule type" value="Genomic_DNA"/>
</dbReference>
<keyword evidence="1" id="KW-0175">Coiled coil</keyword>
<organism evidence="3 4">
    <name type="scientific">Polynucleobacter paneuropaeus</name>
    <dbReference type="NCBI Taxonomy" id="2527775"/>
    <lineage>
        <taxon>Bacteria</taxon>
        <taxon>Pseudomonadati</taxon>
        <taxon>Pseudomonadota</taxon>
        <taxon>Betaproteobacteria</taxon>
        <taxon>Burkholderiales</taxon>
        <taxon>Burkholderiaceae</taxon>
        <taxon>Polynucleobacter</taxon>
    </lineage>
</organism>
<dbReference type="AlphaFoldDB" id="A0A2Z4JTV3"/>
<dbReference type="RefSeq" id="WP_112294907.1">
    <property type="nucleotide sequence ID" value="NZ_CBCSBS010000002.1"/>
</dbReference>
<accession>A0A2Z4JTV3</accession>
<evidence type="ECO:0000313" key="3">
    <source>
        <dbReference type="EMBL" id="AWW50216.1"/>
    </source>
</evidence>
<feature type="region of interest" description="Disordered" evidence="2">
    <location>
        <begin position="359"/>
        <end position="379"/>
    </location>
</feature>
<gene>
    <name evidence="3" type="ORF">Pas1_07400</name>
</gene>
<name>A0A2Z4JTV3_9BURK</name>
<reference evidence="4" key="1">
    <citation type="submission" date="2018-06" db="EMBL/GenBank/DDBJ databases">
        <title>Description of a new Polynucleobacter species.</title>
        <authorList>
            <person name="Hahn M.W."/>
        </authorList>
    </citation>
    <scope>NUCLEOTIDE SEQUENCE [LARGE SCALE GENOMIC DNA]</scope>
    <source>
        <strain evidence="4">MG-25-Pas1-D2</strain>
    </source>
</reference>
<evidence type="ECO:0000256" key="1">
    <source>
        <dbReference type="SAM" id="Coils"/>
    </source>
</evidence>
<protein>
    <submittedName>
        <fullName evidence="3">Uncharacterized protein</fullName>
    </submittedName>
</protein>
<proteinExistence type="predicted"/>
<evidence type="ECO:0000256" key="2">
    <source>
        <dbReference type="SAM" id="MobiDB-lite"/>
    </source>
</evidence>
<feature type="coiled-coil region" evidence="1">
    <location>
        <begin position="266"/>
        <end position="293"/>
    </location>
</feature>
<evidence type="ECO:0000313" key="4">
    <source>
        <dbReference type="Proteomes" id="UP000248592"/>
    </source>
</evidence>
<sequence length="398" mass="46203">MEKDRYTRTEIYEMLWVEPTTKVAQLLGISDVGLGKWCKAYGVPKPKLGYWAKVQHGVEVPEREPLEPWWNEHEPSFTVNAIEKAKILARANLEKSATPIWEIYKGNRFDAAVDKTFENFNVDSVSKFGRTASKQGFAVDVSPKSIGRVKRVLQTLVTELKKSGYDTFEYKRYSNPEVTGFIKDDEKYSVSLYEASTKLDKPIKKKKTWSHNGTSHDYYETIEYGSGGKLELHLSHDDLYGRRTIKDTSRASLESQLGKTLVIFGEMAVEARAAREEREKRELEQKIRTQKRLDRAWAIKVKEWKWEQLSAISQEWDQLQKIRRFIVEVQSNESIRKANEDHESWLAWAKEEVDQRDAIKMAEEGEPLPGQGEPDREGFKVAYDWVDEYDDEEGEDDD</sequence>